<keyword evidence="3" id="KW-0408">Iron</keyword>
<feature type="compositionally biased region" description="Basic residues" evidence="5">
    <location>
        <begin position="218"/>
        <end position="229"/>
    </location>
</feature>
<dbReference type="GO" id="GO:0020037">
    <property type="term" value="F:heme binding"/>
    <property type="evidence" value="ECO:0007669"/>
    <property type="project" value="InterPro"/>
</dbReference>
<name>A0A0D6M672_9BILA</name>
<dbReference type="Pfam" id="PF00042">
    <property type="entry name" value="Globin"/>
    <property type="match status" value="1"/>
</dbReference>
<evidence type="ECO:0000256" key="2">
    <source>
        <dbReference type="ARBA" id="ARBA00022723"/>
    </source>
</evidence>
<keyword evidence="4" id="KW-0813">Transport</keyword>
<dbReference type="SUPFAM" id="SSF46458">
    <property type="entry name" value="Globin-like"/>
    <property type="match status" value="1"/>
</dbReference>
<evidence type="ECO:0000313" key="8">
    <source>
        <dbReference type="Proteomes" id="UP000054495"/>
    </source>
</evidence>
<accession>A0A0D6M672</accession>
<dbReference type="AlphaFoldDB" id="A0A0D6M672"/>
<dbReference type="InterPro" id="IPR050532">
    <property type="entry name" value="Globin-like_OT"/>
</dbReference>
<feature type="domain" description="Globin" evidence="6">
    <location>
        <begin position="9"/>
        <end position="161"/>
    </location>
</feature>
<organism evidence="7 8">
    <name type="scientific">Ancylostoma ceylanicum</name>
    <dbReference type="NCBI Taxonomy" id="53326"/>
    <lineage>
        <taxon>Eukaryota</taxon>
        <taxon>Metazoa</taxon>
        <taxon>Ecdysozoa</taxon>
        <taxon>Nematoda</taxon>
        <taxon>Chromadorea</taxon>
        <taxon>Rhabditida</taxon>
        <taxon>Rhabditina</taxon>
        <taxon>Rhabditomorpha</taxon>
        <taxon>Strongyloidea</taxon>
        <taxon>Ancylostomatidae</taxon>
        <taxon>Ancylostomatinae</taxon>
        <taxon>Ancylostoma</taxon>
    </lineage>
</organism>
<comment type="similarity">
    <text evidence="4">Belongs to the globin family.</text>
</comment>
<dbReference type="InterPro" id="IPR012292">
    <property type="entry name" value="Globin/Proto"/>
</dbReference>
<dbReference type="InterPro" id="IPR009050">
    <property type="entry name" value="Globin-like_sf"/>
</dbReference>
<evidence type="ECO:0000313" key="7">
    <source>
        <dbReference type="EMBL" id="EPB77906.1"/>
    </source>
</evidence>
<dbReference type="Proteomes" id="UP000054495">
    <property type="component" value="Unassembled WGS sequence"/>
</dbReference>
<keyword evidence="1 4" id="KW-0349">Heme</keyword>
<keyword evidence="2" id="KW-0479">Metal-binding</keyword>
<dbReference type="GO" id="GO:0046872">
    <property type="term" value="F:metal ion binding"/>
    <property type="evidence" value="ECO:0007669"/>
    <property type="project" value="UniProtKB-KW"/>
</dbReference>
<feature type="region of interest" description="Disordered" evidence="5">
    <location>
        <begin position="272"/>
        <end position="292"/>
    </location>
</feature>
<proteinExistence type="inferred from homology"/>
<dbReference type="PANTHER" id="PTHR46458:SF16">
    <property type="entry name" value="GLOBIN DOMAIN-CONTAINING PROTEIN-RELATED"/>
    <property type="match status" value="1"/>
</dbReference>
<sequence>MKHKEVVDSIQRKQKVILRTAWRHMSKSGQSSCGNIIMRRLFIRNDRIKNVFHHNTMINGILKAEEMHSVQQHYKEIVGFLQFVISNLDYPSKITERCHEIGLLHRKYKEMGMKTEHWDLLGEAITETIREYQGWKRHRESLRAANILVSFLVDRIRTGFLQRDVATPNGTPPVQRILKEVPDRERSKSLQYSYHGLLHCEWTDSCPSIKGSLSPVPSRRRKESPKPKRSLPCMSTSKETRLEMQIHRRRCLPQTPLSDGELDDNGNTVAMKKRQQFRHTTNSSFELGHLSK</sequence>
<dbReference type="EMBL" id="KE124825">
    <property type="protein sequence ID" value="EPB77906.1"/>
    <property type="molecule type" value="Genomic_DNA"/>
</dbReference>
<dbReference type="Gene3D" id="1.10.490.10">
    <property type="entry name" value="Globins"/>
    <property type="match status" value="1"/>
</dbReference>
<gene>
    <name evidence="7" type="ORF">ANCCEY_02990</name>
</gene>
<evidence type="ECO:0000256" key="5">
    <source>
        <dbReference type="SAM" id="MobiDB-lite"/>
    </source>
</evidence>
<dbReference type="CDD" id="cd01040">
    <property type="entry name" value="Mb-like"/>
    <property type="match status" value="1"/>
</dbReference>
<keyword evidence="4" id="KW-0561">Oxygen transport</keyword>
<keyword evidence="8" id="KW-1185">Reference proteome</keyword>
<reference evidence="7 8" key="1">
    <citation type="submission" date="2013-05" db="EMBL/GenBank/DDBJ databases">
        <title>Draft genome of the parasitic nematode Anyclostoma ceylanicum.</title>
        <authorList>
            <person name="Mitreva M."/>
        </authorList>
    </citation>
    <scope>NUCLEOTIDE SEQUENCE [LARGE SCALE GENOMIC DNA]</scope>
</reference>
<evidence type="ECO:0000256" key="4">
    <source>
        <dbReference type="RuleBase" id="RU000356"/>
    </source>
</evidence>
<dbReference type="PANTHER" id="PTHR46458">
    <property type="entry name" value="BLR2807 PROTEIN"/>
    <property type="match status" value="1"/>
</dbReference>
<dbReference type="GO" id="GO:0005344">
    <property type="term" value="F:oxygen carrier activity"/>
    <property type="evidence" value="ECO:0007669"/>
    <property type="project" value="UniProtKB-KW"/>
</dbReference>
<feature type="region of interest" description="Disordered" evidence="5">
    <location>
        <begin position="211"/>
        <end position="238"/>
    </location>
</feature>
<evidence type="ECO:0000259" key="6">
    <source>
        <dbReference type="PROSITE" id="PS01033"/>
    </source>
</evidence>
<dbReference type="PROSITE" id="PS01033">
    <property type="entry name" value="GLOBIN"/>
    <property type="match status" value="1"/>
</dbReference>
<dbReference type="InterPro" id="IPR000971">
    <property type="entry name" value="Globin"/>
</dbReference>
<evidence type="ECO:0000256" key="3">
    <source>
        <dbReference type="ARBA" id="ARBA00023004"/>
    </source>
</evidence>
<protein>
    <submittedName>
        <fullName evidence="7">Globin</fullName>
    </submittedName>
</protein>
<evidence type="ECO:0000256" key="1">
    <source>
        <dbReference type="ARBA" id="ARBA00022617"/>
    </source>
</evidence>
<dbReference type="GO" id="GO:0019825">
    <property type="term" value="F:oxygen binding"/>
    <property type="evidence" value="ECO:0007669"/>
    <property type="project" value="InterPro"/>
</dbReference>
<dbReference type="InterPro" id="IPR044399">
    <property type="entry name" value="Mb-like_M"/>
</dbReference>